<dbReference type="SUPFAM" id="SSF82171">
    <property type="entry name" value="DPP6 N-terminal domain-like"/>
    <property type="match status" value="1"/>
</dbReference>
<dbReference type="AlphaFoldDB" id="A0A5C7G0N3"/>
<sequence length="992" mass="108787">MYLRYLLLLSVVTALTGMLSGQETVTKISDFNYGGTGENIISSVHSVNGQLYANLSQIFGDDAAGLLSRIDGTTGTPTPLLDPNQTHWFGGGSFIDEPAVFEAGGMLFGLQRDLASGNNLYRLDGSEPELLLSSGSLSFTQPVVFGDSLYFITGMLPIRQNPAGFGDLLAELWRTDGTAAGTQRVSTLLSFSTADFIRIVPGTDKLLIGIADNGSQIFYVYEPEGAGLSLVGEGFGQFIIPSLSRPVYNPIAYHNEAFYLYGVSRFSIDPATVYRLDEENLNIQEVPLPVLPSMFALPNNYRQIEFQVFNDSLYLFAGRTDGDNGNDLYRISGQDGLTLTPILAAANSAMRLYEDYSNAAIVADTMYYLSRNREDSLFIYAYTAEADAPEELGSFFADDLGSYYLSADDRFVYVTNLFNRILIRYDKRNGSLIQPSVNLYRSGISSLANVNPLAVTPRGAYLIETGEQTGLKFLAADADTLITIGNYIDPSQRRNPFIYGVDPTKNEVFLFNGSRVIYKGATDEFSEVVHPPNYNDNFFIRFFGKVDGETFYYVRDTTGYGRVLELSNGVLSELPLADAGDFDPNMYSVSLGEVLNDNTRQTTFSPGNGSPSRRLLARIDGDSLRLIPFMPPGFEDELRTEFSDTEFFALAIADGEEKDVSVFNYSGGGRYDFTVSTGAVIRSITSAGTFVETVNSFTFEPTMIFFPSDASPARVMLFDTVVNAYANRSFYPLNGRLLFVGDSPDLGREWVVADPATESISLLKDINPGRGFGTQSTQQLFSTSTGFFFAANDGTNGNELWFTDGTEEGTFMLPEINPGAGSSNPGNFSLIDSTLFFSANGPSGYELYRLHLRDNVPELIVDLHAGAGDAHPFNMVSAGEDFYFIGREAVGSTDELYRIAYELVPTDAEPTQLAAKVFPNPVGEFPLTILAPEGEQLDQLQLFSQQGQLLREVAARGSSGSFDLSELPAGTYWLRSWYASGRFSINAVQHIR</sequence>
<name>A0A5C7G0N3_9BACT</name>
<protein>
    <submittedName>
        <fullName evidence="2">T9SS type A sorting domain-containing protein</fullName>
    </submittedName>
</protein>
<dbReference type="NCBIfam" id="TIGR04534">
    <property type="entry name" value="ELWxxDGT_rpt"/>
    <property type="match status" value="1"/>
</dbReference>
<feature type="chain" id="PRO_5022835458" evidence="1">
    <location>
        <begin position="22"/>
        <end position="992"/>
    </location>
</feature>
<dbReference type="OrthoDB" id="1524003at2"/>
<keyword evidence="3" id="KW-1185">Reference proteome</keyword>
<keyword evidence="1" id="KW-0732">Signal</keyword>
<reference evidence="2 3" key="1">
    <citation type="submission" date="2019-08" db="EMBL/GenBank/DDBJ databases">
        <title>Lewinella sp. strain SSH13 Genome sequencing and assembly.</title>
        <authorList>
            <person name="Kim I."/>
        </authorList>
    </citation>
    <scope>NUCLEOTIDE SEQUENCE [LARGE SCALE GENOMIC DNA]</scope>
    <source>
        <strain evidence="2 3">SSH13</strain>
    </source>
</reference>
<dbReference type="NCBIfam" id="TIGR04183">
    <property type="entry name" value="Por_Secre_tail"/>
    <property type="match status" value="1"/>
</dbReference>
<dbReference type="InterPro" id="IPR026444">
    <property type="entry name" value="Secre_tail"/>
</dbReference>
<evidence type="ECO:0000256" key="1">
    <source>
        <dbReference type="SAM" id="SignalP"/>
    </source>
</evidence>
<proteinExistence type="predicted"/>
<dbReference type="EMBL" id="VOXD01000001">
    <property type="protein sequence ID" value="TXF91803.1"/>
    <property type="molecule type" value="Genomic_DNA"/>
</dbReference>
<evidence type="ECO:0000313" key="2">
    <source>
        <dbReference type="EMBL" id="TXF91803.1"/>
    </source>
</evidence>
<dbReference type="Proteomes" id="UP000321907">
    <property type="component" value="Unassembled WGS sequence"/>
</dbReference>
<feature type="signal peptide" evidence="1">
    <location>
        <begin position="1"/>
        <end position="21"/>
    </location>
</feature>
<gene>
    <name evidence="2" type="ORF">FUA23_01055</name>
</gene>
<organism evidence="2 3">
    <name type="scientific">Neolewinella aurantiaca</name>
    <dbReference type="NCBI Taxonomy" id="2602767"/>
    <lineage>
        <taxon>Bacteria</taxon>
        <taxon>Pseudomonadati</taxon>
        <taxon>Bacteroidota</taxon>
        <taxon>Saprospiria</taxon>
        <taxon>Saprospirales</taxon>
        <taxon>Lewinellaceae</taxon>
        <taxon>Neolewinella</taxon>
    </lineage>
</organism>
<comment type="caution">
    <text evidence="2">The sequence shown here is derived from an EMBL/GenBank/DDBJ whole genome shotgun (WGS) entry which is preliminary data.</text>
</comment>
<dbReference type="RefSeq" id="WP_147928844.1">
    <property type="nucleotide sequence ID" value="NZ_VOXD01000001.1"/>
</dbReference>
<evidence type="ECO:0000313" key="3">
    <source>
        <dbReference type="Proteomes" id="UP000321907"/>
    </source>
</evidence>
<accession>A0A5C7G0N3</accession>
<dbReference type="InterPro" id="IPR030916">
    <property type="entry name" value="ELWxxDGT_rpt"/>
</dbReference>